<evidence type="ECO:0000313" key="4">
    <source>
        <dbReference type="Proteomes" id="UP001190700"/>
    </source>
</evidence>
<evidence type="ECO:0000313" key="3">
    <source>
        <dbReference type="EMBL" id="KAK3247370.1"/>
    </source>
</evidence>
<dbReference type="InterPro" id="IPR011611">
    <property type="entry name" value="PfkB_dom"/>
</dbReference>
<dbReference type="InterPro" id="IPR029056">
    <property type="entry name" value="Ribokinase-like"/>
</dbReference>
<dbReference type="Gene3D" id="3.40.1190.20">
    <property type="match status" value="1"/>
</dbReference>
<feature type="domain" description="Carbohydrate kinase PfkB" evidence="2">
    <location>
        <begin position="2"/>
        <end position="190"/>
    </location>
</feature>
<organism evidence="3 4">
    <name type="scientific">Cymbomonas tetramitiformis</name>
    <dbReference type="NCBI Taxonomy" id="36881"/>
    <lineage>
        <taxon>Eukaryota</taxon>
        <taxon>Viridiplantae</taxon>
        <taxon>Chlorophyta</taxon>
        <taxon>Pyramimonadophyceae</taxon>
        <taxon>Pyramimonadales</taxon>
        <taxon>Pyramimonadaceae</taxon>
        <taxon>Cymbomonas</taxon>
    </lineage>
</organism>
<dbReference type="AlphaFoldDB" id="A0AAE0C4F1"/>
<dbReference type="EMBL" id="LGRX02029036">
    <property type="protein sequence ID" value="KAK3247370.1"/>
    <property type="molecule type" value="Genomic_DNA"/>
</dbReference>
<proteinExistence type="predicted"/>
<protein>
    <recommendedName>
        <fullName evidence="2">Carbohydrate kinase PfkB domain-containing protein</fullName>
    </recommendedName>
</protein>
<keyword evidence="4" id="KW-1185">Reference proteome</keyword>
<evidence type="ECO:0000256" key="1">
    <source>
        <dbReference type="SAM" id="MobiDB-lite"/>
    </source>
</evidence>
<dbReference type="SUPFAM" id="SSF53613">
    <property type="entry name" value="Ribokinase-like"/>
    <property type="match status" value="1"/>
</dbReference>
<comment type="caution">
    <text evidence="3">The sequence shown here is derived from an EMBL/GenBank/DDBJ whole genome shotgun (WGS) entry which is preliminary data.</text>
</comment>
<dbReference type="Proteomes" id="UP001190700">
    <property type="component" value="Unassembled WGS sequence"/>
</dbReference>
<accession>A0AAE0C4F1</accession>
<reference evidence="3 4" key="1">
    <citation type="journal article" date="2015" name="Genome Biol. Evol.">
        <title>Comparative Genomics of a Bacterivorous Green Alga Reveals Evolutionary Causalities and Consequences of Phago-Mixotrophic Mode of Nutrition.</title>
        <authorList>
            <person name="Burns J.A."/>
            <person name="Paasch A."/>
            <person name="Narechania A."/>
            <person name="Kim E."/>
        </authorList>
    </citation>
    <scope>NUCLEOTIDE SEQUENCE [LARGE SCALE GENOMIC DNA]</scope>
    <source>
        <strain evidence="3 4">PLY_AMNH</strain>
    </source>
</reference>
<sequence>MGETMIRFAPLEDATPPTDTLRHMPTPFLRSIGGDELNNSVALALLGVKSRWVSVLPEGAMGDIITKSCESHGVEFAGSRVPGDIGTFTVLPEEKTVHYQRRNSTFALHDPGTLDWNALFFPAGAVPWVYLTGITPLVSASARASWDNALACAKMRGAKISLDLNHRKQLGSLADLYDIVKPHLSSLELLVLSVEQLGGLVTLAGQQV</sequence>
<gene>
    <name evidence="3" type="ORF">CYMTET_43124</name>
</gene>
<dbReference type="Pfam" id="PF00294">
    <property type="entry name" value="PfkB"/>
    <property type="match status" value="1"/>
</dbReference>
<feature type="region of interest" description="Disordered" evidence="1">
    <location>
        <begin position="1"/>
        <end position="20"/>
    </location>
</feature>
<evidence type="ECO:0000259" key="2">
    <source>
        <dbReference type="Pfam" id="PF00294"/>
    </source>
</evidence>
<name>A0AAE0C4F1_9CHLO</name>